<dbReference type="AlphaFoldDB" id="A0A1D9PRK0"/>
<keyword evidence="1" id="KW-0732">Signal</keyword>
<evidence type="ECO:0000256" key="1">
    <source>
        <dbReference type="SAM" id="SignalP"/>
    </source>
</evidence>
<name>A0A1D9PRK0_SCLS1</name>
<dbReference type="VEuPathDB" id="FungiDB:sscle_01g000660"/>
<sequence>MQFSTLLISTAALLPSALACLNVNITYTLQTASSESNIYAQFLDNGRVTCYYNQPNPATGAKIVYALNNNPNNVAVVNDTYQQCVAGYWATFQVDLSDTKDKKGNNKIESYSYLDQHGQAQSYTGISLGSRITTAAAGNNPEVWTWLANPFC</sequence>
<feature type="signal peptide" evidence="1">
    <location>
        <begin position="1"/>
        <end position="19"/>
    </location>
</feature>
<dbReference type="OrthoDB" id="3474210at2759"/>
<dbReference type="KEGG" id="ssl:SS1G_09693"/>
<feature type="chain" id="PRO_5010569324" description="AA1-like domain-containing protein" evidence="1">
    <location>
        <begin position="20"/>
        <end position="152"/>
    </location>
</feature>
<protein>
    <recommendedName>
        <fullName evidence="4">AA1-like domain-containing protein</fullName>
    </recommendedName>
</protein>
<proteinExistence type="predicted"/>
<gene>
    <name evidence="2" type="ORF">sscle_01g000660</name>
</gene>
<dbReference type="Proteomes" id="UP000177798">
    <property type="component" value="Chromosome 1"/>
</dbReference>
<evidence type="ECO:0000313" key="3">
    <source>
        <dbReference type="Proteomes" id="UP000177798"/>
    </source>
</evidence>
<accession>A0A1D9PRK0</accession>
<evidence type="ECO:0000313" key="2">
    <source>
        <dbReference type="EMBL" id="APA05296.1"/>
    </source>
</evidence>
<reference evidence="3" key="1">
    <citation type="journal article" date="2017" name="Genome Biol. Evol.">
        <title>The complete genome sequence of the phytopathogenic fungus Sclerotinia sclerotiorum reveals insights into the genome architecture of broad host range pathogens.</title>
        <authorList>
            <person name="Derbyshire M."/>
            <person name="Denton-Giles M."/>
            <person name="Hegedus D."/>
            <person name="Seifbarghy S."/>
            <person name="Rollins J."/>
            <person name="van Kan J."/>
            <person name="Seidl M.F."/>
            <person name="Faino L."/>
            <person name="Mbengue M."/>
            <person name="Navaud O."/>
            <person name="Raffaele S."/>
            <person name="Hammond-Kosack K."/>
            <person name="Heard S."/>
            <person name="Oliver R."/>
        </authorList>
    </citation>
    <scope>NUCLEOTIDE SEQUENCE [LARGE SCALE GENOMIC DNA]</scope>
    <source>
        <strain evidence="3">ATCC 18683 / 1980 / Ss-1</strain>
    </source>
</reference>
<dbReference type="EMBL" id="CP017814">
    <property type="protein sequence ID" value="APA05296.1"/>
    <property type="molecule type" value="Genomic_DNA"/>
</dbReference>
<dbReference type="OMA" id="VWTWLAN"/>
<evidence type="ECO:0008006" key="4">
    <source>
        <dbReference type="Google" id="ProtNLM"/>
    </source>
</evidence>
<organism evidence="2 3">
    <name type="scientific">Sclerotinia sclerotiorum (strain ATCC 18683 / 1980 / Ss-1)</name>
    <name type="common">White mold</name>
    <name type="synonym">Whetzelinia sclerotiorum</name>
    <dbReference type="NCBI Taxonomy" id="665079"/>
    <lineage>
        <taxon>Eukaryota</taxon>
        <taxon>Fungi</taxon>
        <taxon>Dikarya</taxon>
        <taxon>Ascomycota</taxon>
        <taxon>Pezizomycotina</taxon>
        <taxon>Leotiomycetes</taxon>
        <taxon>Helotiales</taxon>
        <taxon>Sclerotiniaceae</taxon>
        <taxon>Sclerotinia</taxon>
    </lineage>
</organism>
<dbReference type="RefSeq" id="XP_001589060.1">
    <property type="nucleotide sequence ID" value="XM_001589010.1"/>
</dbReference>